<reference evidence="2" key="2">
    <citation type="submission" date="2019-06" db="EMBL/GenBank/DDBJ databases">
        <title>AzeR, a transcriptional regulator that responds to azelaic acid in Pseudomonas nitroreducens.</title>
        <authorList>
            <person name="Bez C."/>
            <person name="Javvadi S.G."/>
            <person name="Bertani I."/>
            <person name="Devescovi G."/>
            <person name="Studholme D.J."/>
            <person name="Geller A."/>
            <person name="Levy A."/>
            <person name="Venturi V."/>
        </authorList>
    </citation>
    <scope>NUCLEOTIDE SEQUENCE [LARGE SCALE GENOMIC DNA]</scope>
    <source>
        <strain evidence="2">DSM 9128</strain>
    </source>
</reference>
<dbReference type="Proteomes" id="UP000307510">
    <property type="component" value="Unassembled WGS sequence"/>
</dbReference>
<gene>
    <name evidence="1" type="ORF">FEA48_23555</name>
</gene>
<dbReference type="EMBL" id="VASG01000007">
    <property type="protein sequence ID" value="TLP70812.1"/>
    <property type="molecule type" value="Genomic_DNA"/>
</dbReference>
<evidence type="ECO:0000313" key="1">
    <source>
        <dbReference type="EMBL" id="TLP70812.1"/>
    </source>
</evidence>
<protein>
    <submittedName>
        <fullName evidence="1">Uncharacterized protein</fullName>
    </submittedName>
</protein>
<accession>A0A5R8ZWP1</accession>
<comment type="caution">
    <text evidence="1">The sequence shown here is derived from an EMBL/GenBank/DDBJ whole genome shotgun (WGS) entry which is preliminary data.</text>
</comment>
<proteinExistence type="predicted"/>
<dbReference type="AlphaFoldDB" id="A0A5R8ZWP1"/>
<name>A0A5R8ZWP1_PSENT</name>
<dbReference type="RefSeq" id="WP_138215970.1">
    <property type="nucleotide sequence ID" value="NZ_VASG01000007.1"/>
</dbReference>
<organism evidence="1 2">
    <name type="scientific">Pseudomonas nitroreducens</name>
    <dbReference type="NCBI Taxonomy" id="46680"/>
    <lineage>
        <taxon>Bacteria</taxon>
        <taxon>Pseudomonadati</taxon>
        <taxon>Pseudomonadota</taxon>
        <taxon>Gammaproteobacteria</taxon>
        <taxon>Pseudomonadales</taxon>
        <taxon>Pseudomonadaceae</taxon>
        <taxon>Pseudomonas</taxon>
    </lineage>
</organism>
<reference evidence="1 2" key="1">
    <citation type="submission" date="2019-05" db="EMBL/GenBank/DDBJ databases">
        <authorList>
            <person name="Moore K."/>
            <person name="O'Neill P."/>
            <person name="Farbos A."/>
            <person name="Studholme D.J."/>
        </authorList>
    </citation>
    <scope>NUCLEOTIDE SEQUENCE [LARGE SCALE GENOMIC DNA]</scope>
    <source>
        <strain evidence="1 2">DSM 9128</strain>
    </source>
</reference>
<evidence type="ECO:0000313" key="2">
    <source>
        <dbReference type="Proteomes" id="UP000307510"/>
    </source>
</evidence>
<sequence>MRNDKSPASAGEPRPTDVKVKITADGGHRHAGIKHPKDAVITVTEGDAQLIIDCFKVGERVEAK</sequence>